<accession>A0A9J6QZI4</accession>
<organism evidence="1 2">
    <name type="scientific">Hominibacterium faecale</name>
    <dbReference type="NCBI Taxonomy" id="2839743"/>
    <lineage>
        <taxon>Bacteria</taxon>
        <taxon>Bacillati</taxon>
        <taxon>Bacillota</taxon>
        <taxon>Clostridia</taxon>
        <taxon>Peptostreptococcales</taxon>
        <taxon>Anaerovoracaceae</taxon>
        <taxon>Hominibacterium</taxon>
    </lineage>
</organism>
<gene>
    <name evidence="1" type="ORF">OBO34_21770</name>
</gene>
<evidence type="ECO:0000313" key="1">
    <source>
        <dbReference type="EMBL" id="MCU7380947.1"/>
    </source>
</evidence>
<dbReference type="RefSeq" id="WP_269478862.1">
    <property type="nucleotide sequence ID" value="NZ_JAOSHN010000017.1"/>
</dbReference>
<dbReference type="AlphaFoldDB" id="A0A9J6QZI4"/>
<evidence type="ECO:0000313" key="2">
    <source>
        <dbReference type="Proteomes" id="UP001065549"/>
    </source>
</evidence>
<comment type="caution">
    <text evidence="1">The sequence shown here is derived from an EMBL/GenBank/DDBJ whole genome shotgun (WGS) entry which is preliminary data.</text>
</comment>
<sequence length="169" mass="18126">MALTEVRKRTSQASYLDIAGNAASTPEFEFMGTGFTELNEEPGAQTSSKRYVNNSAATRAITGYEWQTPFNADQIKSEKAIKYIIDVGKFQKNGAEAETDYIIVDLDEAAAGENAFAARKFHVAIEVASFTDNDGEMGCEGNLLGVGDPVVGTFNTTTKTFAEGVQVGS</sequence>
<dbReference type="EMBL" id="JAOSHN010000017">
    <property type="protein sequence ID" value="MCU7380947.1"/>
    <property type="molecule type" value="Genomic_DNA"/>
</dbReference>
<protein>
    <submittedName>
        <fullName evidence="1">Uncharacterized protein</fullName>
    </submittedName>
</protein>
<keyword evidence="2" id="KW-1185">Reference proteome</keyword>
<reference evidence="1" key="1">
    <citation type="submission" date="2022-09" db="EMBL/GenBank/DDBJ databases">
        <title>Culturomic study of gut microbiota in children with autism spectrum disorder.</title>
        <authorList>
            <person name="Efimov B.A."/>
            <person name="Chaplin A.V."/>
            <person name="Sokolova S.R."/>
            <person name="Pikina A.P."/>
            <person name="Korzhanova M."/>
            <person name="Belova V."/>
            <person name="Korostin D."/>
        </authorList>
    </citation>
    <scope>NUCLEOTIDE SEQUENCE</scope>
    <source>
        <strain evidence="1">ASD5510</strain>
    </source>
</reference>
<dbReference type="Proteomes" id="UP001065549">
    <property type="component" value="Unassembled WGS sequence"/>
</dbReference>
<name>A0A9J6QZI4_9FIRM</name>
<proteinExistence type="predicted"/>